<protein>
    <recommendedName>
        <fullName evidence="1">Glutathione S-transferase UstS-like C-terminal domain-containing protein</fullName>
    </recommendedName>
</protein>
<dbReference type="InterPro" id="IPR036282">
    <property type="entry name" value="Glutathione-S-Trfase_C_sf"/>
</dbReference>
<dbReference type="AlphaFoldDB" id="A0A9W8QI00"/>
<comment type="caution">
    <text evidence="2">The sequence shown here is derived from an EMBL/GenBank/DDBJ whole genome shotgun (WGS) entry which is preliminary data.</text>
</comment>
<dbReference type="Pfam" id="PF22041">
    <property type="entry name" value="GST_C_7"/>
    <property type="match status" value="1"/>
</dbReference>
<evidence type="ECO:0000259" key="1">
    <source>
        <dbReference type="Pfam" id="PF22041"/>
    </source>
</evidence>
<dbReference type="EMBL" id="JAJHUN010000007">
    <property type="protein sequence ID" value="KAJ4156091.1"/>
    <property type="molecule type" value="Genomic_DNA"/>
</dbReference>
<proteinExistence type="predicted"/>
<name>A0A9W8QI00_AKAMU</name>
<gene>
    <name evidence="2" type="ORF">LMH87_001305</name>
</gene>
<sequence length="250" mass="27841">MASNNSTSDEVQIFIIPSKDGATWSHHEFRILYSLQHKQIPYSVKHVEYPDIESTFAPTTLEPKSDPLEPYEIPVLVVQPRSCDARYYMGALNIIQALEEIQPEHPLLYDTPRSVEFRSRFGPALAPVLQAVAGNVAGILSERSAAAFAEKRRKRWGKTVEQWAAEHPMSEALVAAKPRLEEFGDWLELVPGPFVHGDQPSYADFTVVSVLEFARAVGFAEAVEAVVGMHPSLKILYQAVMAKQPVDGQN</sequence>
<dbReference type="InterPro" id="IPR054416">
    <property type="entry name" value="GST_UstS-like_C"/>
</dbReference>
<keyword evidence="3" id="KW-1185">Reference proteome</keyword>
<organism evidence="2 3">
    <name type="scientific">Akanthomyces muscarius</name>
    <name type="common">Entomopathogenic fungus</name>
    <name type="synonym">Lecanicillium muscarium</name>
    <dbReference type="NCBI Taxonomy" id="2231603"/>
    <lineage>
        <taxon>Eukaryota</taxon>
        <taxon>Fungi</taxon>
        <taxon>Dikarya</taxon>
        <taxon>Ascomycota</taxon>
        <taxon>Pezizomycotina</taxon>
        <taxon>Sordariomycetes</taxon>
        <taxon>Hypocreomycetidae</taxon>
        <taxon>Hypocreales</taxon>
        <taxon>Cordycipitaceae</taxon>
        <taxon>Akanthomyces</taxon>
    </lineage>
</organism>
<evidence type="ECO:0000313" key="2">
    <source>
        <dbReference type="EMBL" id="KAJ4156091.1"/>
    </source>
</evidence>
<accession>A0A9W8QI00</accession>
<feature type="domain" description="Glutathione S-transferase UstS-like C-terminal" evidence="1">
    <location>
        <begin position="125"/>
        <end position="218"/>
    </location>
</feature>
<dbReference type="SUPFAM" id="SSF47616">
    <property type="entry name" value="GST C-terminal domain-like"/>
    <property type="match status" value="1"/>
</dbReference>
<dbReference type="KEGG" id="amus:LMH87_001305"/>
<dbReference type="Gene3D" id="3.40.30.10">
    <property type="entry name" value="Glutaredoxin"/>
    <property type="match status" value="1"/>
</dbReference>
<dbReference type="RefSeq" id="XP_056056215.1">
    <property type="nucleotide sequence ID" value="XM_056199360.1"/>
</dbReference>
<dbReference type="GeneID" id="80888464"/>
<reference evidence="2" key="1">
    <citation type="journal article" date="2023" name="Access Microbiol">
        <title>De-novo genome assembly for Akanthomyces muscarius, a biocontrol agent of insect agricultural pests.</title>
        <authorList>
            <person name="Erdos Z."/>
            <person name="Studholme D.J."/>
            <person name="Raymond B."/>
            <person name="Sharma M."/>
        </authorList>
    </citation>
    <scope>NUCLEOTIDE SEQUENCE</scope>
    <source>
        <strain evidence="2">Ve6</strain>
    </source>
</reference>
<dbReference type="Proteomes" id="UP001144673">
    <property type="component" value="Chromosome 6"/>
</dbReference>
<evidence type="ECO:0000313" key="3">
    <source>
        <dbReference type="Proteomes" id="UP001144673"/>
    </source>
</evidence>
<dbReference type="Gene3D" id="1.20.1050.10">
    <property type="match status" value="1"/>
</dbReference>